<protein>
    <submittedName>
        <fullName evidence="1">DUF1697 domain-containing protein</fullName>
    </submittedName>
</protein>
<gene>
    <name evidence="1" type="ORF">EJP77_00370</name>
</gene>
<reference evidence="1 2" key="1">
    <citation type="submission" date="2018-12" db="EMBL/GenBank/DDBJ databases">
        <authorList>
            <person name="Sun L."/>
            <person name="Chen Z."/>
        </authorList>
    </citation>
    <scope>NUCLEOTIDE SEQUENCE [LARGE SCALE GENOMIC DNA]</scope>
    <source>
        <strain evidence="1 2">3-5-3</strain>
    </source>
</reference>
<comment type="caution">
    <text evidence="1">The sequence shown here is derived from an EMBL/GenBank/DDBJ whole genome shotgun (WGS) entry which is preliminary data.</text>
</comment>
<name>A0A433XR54_9BACL</name>
<evidence type="ECO:0000313" key="1">
    <source>
        <dbReference type="EMBL" id="RUT36547.1"/>
    </source>
</evidence>
<dbReference type="PANTHER" id="PTHR36439:SF1">
    <property type="entry name" value="DUF1697 DOMAIN-CONTAINING PROTEIN"/>
    <property type="match status" value="1"/>
</dbReference>
<dbReference type="Pfam" id="PF08002">
    <property type="entry name" value="DUF1697"/>
    <property type="match status" value="1"/>
</dbReference>
<dbReference type="EMBL" id="RZNX01000001">
    <property type="protein sequence ID" value="RUT36547.1"/>
    <property type="molecule type" value="Genomic_DNA"/>
</dbReference>
<dbReference type="Gene3D" id="3.30.70.1280">
    <property type="entry name" value="SP0830-like domains"/>
    <property type="match status" value="1"/>
</dbReference>
<dbReference type="Proteomes" id="UP000272464">
    <property type="component" value="Unassembled WGS sequence"/>
</dbReference>
<dbReference type="SUPFAM" id="SSF160379">
    <property type="entry name" value="SP0830-like"/>
    <property type="match status" value="1"/>
</dbReference>
<dbReference type="PANTHER" id="PTHR36439">
    <property type="entry name" value="BLL4334 PROTEIN"/>
    <property type="match status" value="1"/>
</dbReference>
<evidence type="ECO:0000313" key="2">
    <source>
        <dbReference type="Proteomes" id="UP000272464"/>
    </source>
</evidence>
<keyword evidence="2" id="KW-1185">Reference proteome</keyword>
<accession>A0A433XR54</accession>
<sequence length="182" mass="20503">MMIYIALLRGINVGGRNKIKMADLRAVLENRGLKQVKTYIQSGNVLFESDKEESTLVPEIEEEIHTSFGIELKVMLRSSEEFKDLVTNSPFAGRELSDGESLYVSLLGEPLTGDQVQKLEQCEQADDEFAVIGRDVYFLFRQSILDSKLGDALNKLKIPSTSRNWNTMNKLNALAQEMQLQG</sequence>
<dbReference type="AlphaFoldDB" id="A0A433XR54"/>
<dbReference type="PIRSF" id="PIRSF008502">
    <property type="entry name" value="UCP008502"/>
    <property type="match status" value="1"/>
</dbReference>
<organism evidence="1 2">
    <name type="scientific">Paenibacillus zeisoli</name>
    <dbReference type="NCBI Taxonomy" id="2496267"/>
    <lineage>
        <taxon>Bacteria</taxon>
        <taxon>Bacillati</taxon>
        <taxon>Bacillota</taxon>
        <taxon>Bacilli</taxon>
        <taxon>Bacillales</taxon>
        <taxon>Paenibacillaceae</taxon>
        <taxon>Paenibacillus</taxon>
    </lineage>
</organism>
<dbReference type="OrthoDB" id="9806494at2"/>
<proteinExistence type="predicted"/>
<dbReference type="InterPro" id="IPR012545">
    <property type="entry name" value="DUF1697"/>
</dbReference>